<organism evidence="1 2">
    <name type="scientific">Mycena albidolilacea</name>
    <dbReference type="NCBI Taxonomy" id="1033008"/>
    <lineage>
        <taxon>Eukaryota</taxon>
        <taxon>Fungi</taxon>
        <taxon>Dikarya</taxon>
        <taxon>Basidiomycota</taxon>
        <taxon>Agaricomycotina</taxon>
        <taxon>Agaricomycetes</taxon>
        <taxon>Agaricomycetidae</taxon>
        <taxon>Agaricales</taxon>
        <taxon>Marasmiineae</taxon>
        <taxon>Mycenaceae</taxon>
        <taxon>Mycena</taxon>
    </lineage>
</organism>
<accession>A0AAD7ENI6</accession>
<comment type="caution">
    <text evidence="1">The sequence shown here is derived from an EMBL/GenBank/DDBJ whole genome shotgun (WGS) entry which is preliminary data.</text>
</comment>
<dbReference type="SUPFAM" id="SSF51197">
    <property type="entry name" value="Clavaminate synthase-like"/>
    <property type="match status" value="1"/>
</dbReference>
<dbReference type="Gene3D" id="2.60.120.330">
    <property type="entry name" value="B-lactam Antibiotic, Isopenicillin N Synthase, Chain"/>
    <property type="match status" value="1"/>
</dbReference>
<name>A0AAD7ENI6_9AGAR</name>
<sequence length="98" mass="11292">HEDIGSITVLYSQPVMALQTLVQDRKWRWIRHVENAHCDVPLEQTFKAMIHRVVQPPADEHTHTHLKLFYFCMTDNAVQISPNPFAGEGAVFQQVRAV</sequence>
<reference evidence="1" key="1">
    <citation type="submission" date="2023-03" db="EMBL/GenBank/DDBJ databases">
        <title>Massive genome expansion in bonnet fungi (Mycena s.s.) driven by repeated elements and novel gene families across ecological guilds.</title>
        <authorList>
            <consortium name="Lawrence Berkeley National Laboratory"/>
            <person name="Harder C.B."/>
            <person name="Miyauchi S."/>
            <person name="Viragh M."/>
            <person name="Kuo A."/>
            <person name="Thoen E."/>
            <person name="Andreopoulos B."/>
            <person name="Lu D."/>
            <person name="Skrede I."/>
            <person name="Drula E."/>
            <person name="Henrissat B."/>
            <person name="Morin E."/>
            <person name="Kohler A."/>
            <person name="Barry K."/>
            <person name="LaButti K."/>
            <person name="Morin E."/>
            <person name="Salamov A."/>
            <person name="Lipzen A."/>
            <person name="Mereny Z."/>
            <person name="Hegedus B."/>
            <person name="Baldrian P."/>
            <person name="Stursova M."/>
            <person name="Weitz H."/>
            <person name="Taylor A."/>
            <person name="Grigoriev I.V."/>
            <person name="Nagy L.G."/>
            <person name="Martin F."/>
            <person name="Kauserud H."/>
        </authorList>
    </citation>
    <scope>NUCLEOTIDE SEQUENCE</scope>
    <source>
        <strain evidence="1">CBHHK002</strain>
    </source>
</reference>
<evidence type="ECO:0000313" key="1">
    <source>
        <dbReference type="EMBL" id="KAJ7337548.1"/>
    </source>
</evidence>
<protein>
    <submittedName>
        <fullName evidence="1">Uncharacterized protein</fullName>
    </submittedName>
</protein>
<dbReference type="EMBL" id="JARIHO010000029">
    <property type="protein sequence ID" value="KAJ7337548.1"/>
    <property type="molecule type" value="Genomic_DNA"/>
</dbReference>
<evidence type="ECO:0000313" key="2">
    <source>
        <dbReference type="Proteomes" id="UP001218218"/>
    </source>
</evidence>
<dbReference type="InterPro" id="IPR027443">
    <property type="entry name" value="IPNS-like_sf"/>
</dbReference>
<keyword evidence="2" id="KW-1185">Reference proteome</keyword>
<proteinExistence type="predicted"/>
<gene>
    <name evidence="1" type="ORF">DFH08DRAFT_705428</name>
</gene>
<feature type="non-terminal residue" evidence="1">
    <location>
        <position position="98"/>
    </location>
</feature>
<dbReference type="Proteomes" id="UP001218218">
    <property type="component" value="Unassembled WGS sequence"/>
</dbReference>
<dbReference type="AlphaFoldDB" id="A0AAD7ENI6"/>